<dbReference type="RefSeq" id="XP_001585277.1">
    <property type="nucleotide sequence ID" value="XM_001585227.1"/>
</dbReference>
<dbReference type="AlphaFoldDB" id="A7F8B5"/>
<organism evidence="1 2">
    <name type="scientific">Sclerotinia sclerotiorum (strain ATCC 18683 / 1980 / Ss-1)</name>
    <name type="common">White mold</name>
    <name type="synonym">Whetzelinia sclerotiorum</name>
    <dbReference type="NCBI Taxonomy" id="665079"/>
    <lineage>
        <taxon>Eukaryota</taxon>
        <taxon>Fungi</taxon>
        <taxon>Dikarya</taxon>
        <taxon>Ascomycota</taxon>
        <taxon>Pezizomycotina</taxon>
        <taxon>Leotiomycetes</taxon>
        <taxon>Helotiales</taxon>
        <taxon>Sclerotiniaceae</taxon>
        <taxon>Sclerotinia</taxon>
    </lineage>
</organism>
<reference evidence="2" key="1">
    <citation type="journal article" date="2011" name="PLoS Genet.">
        <title>Genomic analysis of the necrotrophic fungal pathogens Sclerotinia sclerotiorum and Botrytis cinerea.</title>
        <authorList>
            <person name="Amselem J."/>
            <person name="Cuomo C.A."/>
            <person name="van Kan J.A."/>
            <person name="Viaud M."/>
            <person name="Benito E.P."/>
            <person name="Couloux A."/>
            <person name="Coutinho P.M."/>
            <person name="de Vries R.P."/>
            <person name="Dyer P.S."/>
            <person name="Fillinger S."/>
            <person name="Fournier E."/>
            <person name="Gout L."/>
            <person name="Hahn M."/>
            <person name="Kohn L."/>
            <person name="Lapalu N."/>
            <person name="Plummer K.M."/>
            <person name="Pradier J.M."/>
            <person name="Quevillon E."/>
            <person name="Sharon A."/>
            <person name="Simon A."/>
            <person name="ten Have A."/>
            <person name="Tudzynski B."/>
            <person name="Tudzynski P."/>
            <person name="Wincker P."/>
            <person name="Andrew M."/>
            <person name="Anthouard V."/>
            <person name="Beever R.E."/>
            <person name="Beffa R."/>
            <person name="Benoit I."/>
            <person name="Bouzid O."/>
            <person name="Brault B."/>
            <person name="Chen Z."/>
            <person name="Choquer M."/>
            <person name="Collemare J."/>
            <person name="Cotton P."/>
            <person name="Danchin E.G."/>
            <person name="Da Silva C."/>
            <person name="Gautier A."/>
            <person name="Giraud C."/>
            <person name="Giraud T."/>
            <person name="Gonzalez C."/>
            <person name="Grossetete S."/>
            <person name="Guldener U."/>
            <person name="Henrissat B."/>
            <person name="Howlett B.J."/>
            <person name="Kodira C."/>
            <person name="Kretschmer M."/>
            <person name="Lappartient A."/>
            <person name="Leroch M."/>
            <person name="Levis C."/>
            <person name="Mauceli E."/>
            <person name="Neuveglise C."/>
            <person name="Oeser B."/>
            <person name="Pearson M."/>
            <person name="Poulain J."/>
            <person name="Poussereau N."/>
            <person name="Quesneville H."/>
            <person name="Rascle C."/>
            <person name="Schumacher J."/>
            <person name="Segurens B."/>
            <person name="Sexton A."/>
            <person name="Silva E."/>
            <person name="Sirven C."/>
            <person name="Soanes D.M."/>
            <person name="Talbot N.J."/>
            <person name="Templeton M."/>
            <person name="Yandava C."/>
            <person name="Yarden O."/>
            <person name="Zeng Q."/>
            <person name="Rollins J.A."/>
            <person name="Lebrun M.H."/>
            <person name="Dickman M."/>
        </authorList>
    </citation>
    <scope>NUCLEOTIDE SEQUENCE [LARGE SCALE GENOMIC DNA]</scope>
    <source>
        <strain evidence="2">ATCC 18683 / 1980 / Ss-1</strain>
    </source>
</reference>
<gene>
    <name evidence="1" type="ORF">SS1G_13846</name>
</gene>
<proteinExistence type="predicted"/>
<dbReference type="HOGENOM" id="CLU_3260823_0_0_1"/>
<dbReference type="KEGG" id="ssl:SS1G_13846"/>
<dbReference type="Proteomes" id="UP000001312">
    <property type="component" value="Unassembled WGS sequence"/>
</dbReference>
<keyword evidence="2" id="KW-1185">Reference proteome</keyword>
<protein>
    <submittedName>
        <fullName evidence="1">Uncharacterized protein</fullName>
    </submittedName>
</protein>
<dbReference type="EMBL" id="CH476647">
    <property type="protein sequence ID" value="EDN98986.1"/>
    <property type="molecule type" value="Genomic_DNA"/>
</dbReference>
<dbReference type="GeneID" id="5481357"/>
<name>A7F8B5_SCLS1</name>
<dbReference type="InParanoid" id="A7F8B5"/>
<evidence type="ECO:0000313" key="1">
    <source>
        <dbReference type="EMBL" id="EDN98986.1"/>
    </source>
</evidence>
<accession>A7F8B5</accession>
<sequence>MSISLELVLGTVVEPSEKRCNPFTFSPKSQWWSNIRDMGSDN</sequence>
<evidence type="ECO:0000313" key="2">
    <source>
        <dbReference type="Proteomes" id="UP000001312"/>
    </source>
</evidence>